<evidence type="ECO:0000256" key="1">
    <source>
        <dbReference type="SAM" id="Coils"/>
    </source>
</evidence>
<dbReference type="AlphaFoldDB" id="F8NSF6"/>
<evidence type="ECO:0000313" key="3">
    <source>
        <dbReference type="EMBL" id="EGO26934.1"/>
    </source>
</evidence>
<feature type="compositionally biased region" description="Low complexity" evidence="2">
    <location>
        <begin position="206"/>
        <end position="225"/>
    </location>
</feature>
<reference evidence="3" key="1">
    <citation type="submission" date="2011-04" db="EMBL/GenBank/DDBJ databases">
        <title>Evolution of plant cell wall degrading machinery underlies the functional diversity of forest fungi.</title>
        <authorList>
            <consortium name="US DOE Joint Genome Institute (JGI-PGF)"/>
            <person name="Eastwood D.C."/>
            <person name="Floudas D."/>
            <person name="Binder M."/>
            <person name="Majcherczyk A."/>
            <person name="Schneider P."/>
            <person name="Aerts A."/>
            <person name="Asiegbu F.O."/>
            <person name="Baker S.E."/>
            <person name="Barry K."/>
            <person name="Bendiksby M."/>
            <person name="Blumentritt M."/>
            <person name="Coutinho P.M."/>
            <person name="Cullen D."/>
            <person name="Cullen D."/>
            <person name="Gathman A."/>
            <person name="Goodell B."/>
            <person name="Henrissat B."/>
            <person name="Ihrmark K."/>
            <person name="Kauserud H."/>
            <person name="Kohler A."/>
            <person name="LaButti K."/>
            <person name="Lapidus A."/>
            <person name="Lavin J.L."/>
            <person name="Lee Y.-H."/>
            <person name="Lindquist E."/>
            <person name="Lilly W."/>
            <person name="Lucas S."/>
            <person name="Morin E."/>
            <person name="Murat C."/>
            <person name="Oguiza J.A."/>
            <person name="Park J."/>
            <person name="Pisabarro A.G."/>
            <person name="Riley R."/>
            <person name="Rosling A."/>
            <person name="Salamov A."/>
            <person name="Schmidt O."/>
            <person name="Schmutz J."/>
            <person name="Skrede I."/>
            <person name="Stenlid J."/>
            <person name="Wiebenga A."/>
            <person name="Xie X."/>
            <person name="Kues U."/>
            <person name="Hibbett D.S."/>
            <person name="Hoffmeister D."/>
            <person name="Hogberg N."/>
            <person name="Martin F."/>
            <person name="Grigoriev I.V."/>
            <person name="Watkinson S.C."/>
        </authorList>
    </citation>
    <scope>NUCLEOTIDE SEQUENCE</scope>
    <source>
        <strain evidence="3">S7.9</strain>
    </source>
</reference>
<protein>
    <submittedName>
        <fullName evidence="3">Uncharacterized protein</fullName>
    </submittedName>
</protein>
<dbReference type="Proteomes" id="UP000008064">
    <property type="component" value="Unassembled WGS sequence"/>
</dbReference>
<dbReference type="RefSeq" id="XP_007317107.1">
    <property type="nucleotide sequence ID" value="XM_007317045.1"/>
</dbReference>
<feature type="compositionally biased region" description="Low complexity" evidence="2">
    <location>
        <begin position="16"/>
        <end position="27"/>
    </location>
</feature>
<feature type="compositionally biased region" description="Low complexity" evidence="2">
    <location>
        <begin position="268"/>
        <end position="297"/>
    </location>
</feature>
<feature type="coiled-coil region" evidence="1">
    <location>
        <begin position="41"/>
        <end position="100"/>
    </location>
</feature>
<sequence>MTMAAKSNSRQVHALPSSVSTPTVQTSEEVRHADKSSAAIAEDLREALQFQRAQYDNLQNYLLTITKKYEEEKTATDQTIEMLERDVRKKTREIEGLRWLVMHNGKIGDMGSVDHLTEQLDSDLDKGEDKDAELEGADKPGSPTKLKRAKTLPDFLSPPTGKPRQQNNCISMPVSIQSQGLCIEFPIPRDESVSSLELPAFESSSAASSQSSLSLPALTPSTVSSGLSAIPEMPRASTSRPDRTSTANSVSEQQREKEERRASRALRRISTSSLSSSVALSTSKSQPISSRQPRPSSFGLSIEQPRSMEDVLERLKPFGST</sequence>
<name>F8NSF6_SERL9</name>
<keyword evidence="1" id="KW-0175">Coiled coil</keyword>
<dbReference type="HOGENOM" id="CLU_866428_0_0_1"/>
<organism>
    <name type="scientific">Serpula lacrymans var. lacrymans (strain S7.9)</name>
    <name type="common">Dry rot fungus</name>
    <dbReference type="NCBI Taxonomy" id="578457"/>
    <lineage>
        <taxon>Eukaryota</taxon>
        <taxon>Fungi</taxon>
        <taxon>Dikarya</taxon>
        <taxon>Basidiomycota</taxon>
        <taxon>Agaricomycotina</taxon>
        <taxon>Agaricomycetes</taxon>
        <taxon>Agaricomycetidae</taxon>
        <taxon>Boletales</taxon>
        <taxon>Coniophorineae</taxon>
        <taxon>Serpulaceae</taxon>
        <taxon>Serpula</taxon>
    </lineage>
</organism>
<feature type="compositionally biased region" description="Polar residues" evidence="2">
    <location>
        <begin position="236"/>
        <end position="248"/>
    </location>
</feature>
<feature type="compositionally biased region" description="Basic and acidic residues" evidence="2">
    <location>
        <begin position="253"/>
        <end position="262"/>
    </location>
</feature>
<feature type="region of interest" description="Disordered" evidence="2">
    <location>
        <begin position="206"/>
        <end position="307"/>
    </location>
</feature>
<proteinExistence type="predicted"/>
<dbReference type="KEGG" id="sla:SERLADRAFT_464577"/>
<gene>
    <name evidence="3" type="ORF">SERLADRAFT_464577</name>
</gene>
<dbReference type="OrthoDB" id="2804750at2759"/>
<evidence type="ECO:0000256" key="2">
    <source>
        <dbReference type="SAM" id="MobiDB-lite"/>
    </source>
</evidence>
<accession>F8NSF6</accession>
<feature type="region of interest" description="Disordered" evidence="2">
    <location>
        <begin position="122"/>
        <end position="168"/>
    </location>
</feature>
<dbReference type="GeneID" id="18818767"/>
<feature type="region of interest" description="Disordered" evidence="2">
    <location>
        <begin position="1"/>
        <end position="35"/>
    </location>
</feature>
<dbReference type="EMBL" id="GL945432">
    <property type="protein sequence ID" value="EGO26934.1"/>
    <property type="molecule type" value="Genomic_DNA"/>
</dbReference>
<feature type="compositionally biased region" description="Polar residues" evidence="2">
    <location>
        <begin position="1"/>
        <end position="11"/>
    </location>
</feature>